<proteinExistence type="predicted"/>
<dbReference type="OrthoDB" id="121517at2"/>
<dbReference type="Pfam" id="PF07811">
    <property type="entry name" value="TadE"/>
    <property type="match status" value="1"/>
</dbReference>
<organism evidence="2 3">
    <name type="scientific">Terriglobus roseus</name>
    <dbReference type="NCBI Taxonomy" id="392734"/>
    <lineage>
        <taxon>Bacteria</taxon>
        <taxon>Pseudomonadati</taxon>
        <taxon>Acidobacteriota</taxon>
        <taxon>Terriglobia</taxon>
        <taxon>Terriglobales</taxon>
        <taxon>Acidobacteriaceae</taxon>
        <taxon>Terriglobus</taxon>
    </lineage>
</organism>
<dbReference type="InterPro" id="IPR012495">
    <property type="entry name" value="TadE-like_dom"/>
</dbReference>
<feature type="domain" description="TadE-like" evidence="1">
    <location>
        <begin position="23"/>
        <end position="63"/>
    </location>
</feature>
<gene>
    <name evidence="2" type="ORF">SAMN05444167_3440</name>
</gene>
<accession>A0A1G7PAI4</accession>
<sequence length="160" mass="16786">MSQQIPLFRLIAQSASLAQRQDGNSLIETALVLPVLLLLLAGAVDIGRGFRAAMIVNAAARTGTAYGIHYPTDVAGMKLAAQTDASTLITVKPVATYGCECSDGTSAIASCSSEPTCSSSMNSVYYVELDTSSTYTPLLPWPGISTTIPLTAKVRLRASR</sequence>
<dbReference type="RefSeq" id="WP_083346232.1">
    <property type="nucleotide sequence ID" value="NZ_LT629690.1"/>
</dbReference>
<evidence type="ECO:0000259" key="1">
    <source>
        <dbReference type="Pfam" id="PF07811"/>
    </source>
</evidence>
<evidence type="ECO:0000313" key="3">
    <source>
        <dbReference type="Proteomes" id="UP000182427"/>
    </source>
</evidence>
<protein>
    <submittedName>
        <fullName evidence="2">TadE-like protein</fullName>
    </submittedName>
</protein>
<name>A0A1G7PAI4_9BACT</name>
<dbReference type="AlphaFoldDB" id="A0A1G7PAI4"/>
<dbReference type="Proteomes" id="UP000182427">
    <property type="component" value="Chromosome I"/>
</dbReference>
<dbReference type="EMBL" id="LT629690">
    <property type="protein sequence ID" value="SDF83325.1"/>
    <property type="molecule type" value="Genomic_DNA"/>
</dbReference>
<keyword evidence="3" id="KW-1185">Reference proteome</keyword>
<evidence type="ECO:0000313" key="2">
    <source>
        <dbReference type="EMBL" id="SDF83325.1"/>
    </source>
</evidence>
<reference evidence="2 3" key="1">
    <citation type="submission" date="2016-10" db="EMBL/GenBank/DDBJ databases">
        <authorList>
            <person name="de Groot N.N."/>
        </authorList>
    </citation>
    <scope>NUCLEOTIDE SEQUENCE [LARGE SCALE GENOMIC DNA]</scope>
    <source>
        <strain evidence="2 3">GAS232</strain>
    </source>
</reference>